<accession>A0A8H3N641</accession>
<dbReference type="Proteomes" id="UP000465221">
    <property type="component" value="Unassembled WGS sequence"/>
</dbReference>
<dbReference type="GO" id="GO:0016887">
    <property type="term" value="F:ATP hydrolysis activity"/>
    <property type="evidence" value="ECO:0007669"/>
    <property type="project" value="InterPro"/>
</dbReference>
<dbReference type="InterPro" id="IPR050173">
    <property type="entry name" value="ABC_transporter_C-like"/>
</dbReference>
<feature type="domain" description="ABC transporter" evidence="9">
    <location>
        <begin position="458"/>
        <end position="686"/>
    </location>
</feature>
<dbReference type="CDD" id="cd03250">
    <property type="entry name" value="ABCC_MRP_domain1"/>
    <property type="match status" value="1"/>
</dbReference>
<dbReference type="GO" id="GO:0140359">
    <property type="term" value="F:ABC-type transporter activity"/>
    <property type="evidence" value="ECO:0007669"/>
    <property type="project" value="InterPro"/>
</dbReference>
<evidence type="ECO:0000256" key="1">
    <source>
        <dbReference type="ARBA" id="ARBA00004141"/>
    </source>
</evidence>
<evidence type="ECO:0000256" key="4">
    <source>
        <dbReference type="ARBA" id="ARBA00022741"/>
    </source>
</evidence>
<dbReference type="InterPro" id="IPR027417">
    <property type="entry name" value="P-loop_NTPase"/>
</dbReference>
<keyword evidence="7 8" id="KW-0472">Membrane</keyword>
<evidence type="ECO:0000313" key="11">
    <source>
        <dbReference type="EMBL" id="GFF25578.1"/>
    </source>
</evidence>
<comment type="subcellular location">
    <subcellularLocation>
        <location evidence="1">Membrane</location>
        <topology evidence="1">Multi-pass membrane protein</topology>
    </subcellularLocation>
</comment>
<evidence type="ECO:0000256" key="3">
    <source>
        <dbReference type="ARBA" id="ARBA00022692"/>
    </source>
</evidence>
<dbReference type="InterPro" id="IPR003439">
    <property type="entry name" value="ABC_transporter-like_ATP-bd"/>
</dbReference>
<reference evidence="11 12" key="1">
    <citation type="submission" date="2020-01" db="EMBL/GenBank/DDBJ databases">
        <title>Draft genome sequence of Aspergillus udagawae IFM 46972.</title>
        <authorList>
            <person name="Takahashi H."/>
            <person name="Yaguchi T."/>
        </authorList>
    </citation>
    <scope>NUCLEOTIDE SEQUENCE [LARGE SCALE GENOMIC DNA]</scope>
    <source>
        <strain evidence="11 12">IFM 46972</strain>
    </source>
</reference>
<organism evidence="11 12">
    <name type="scientific">Aspergillus udagawae</name>
    <dbReference type="NCBI Taxonomy" id="91492"/>
    <lineage>
        <taxon>Eukaryota</taxon>
        <taxon>Fungi</taxon>
        <taxon>Dikarya</taxon>
        <taxon>Ascomycota</taxon>
        <taxon>Pezizomycotina</taxon>
        <taxon>Eurotiomycetes</taxon>
        <taxon>Eurotiomycetidae</taxon>
        <taxon>Eurotiales</taxon>
        <taxon>Aspergillaceae</taxon>
        <taxon>Aspergillus</taxon>
        <taxon>Aspergillus subgen. Fumigati</taxon>
    </lineage>
</organism>
<dbReference type="InterPro" id="IPR003593">
    <property type="entry name" value="AAA+_ATPase"/>
</dbReference>
<dbReference type="PROSITE" id="PS50929">
    <property type="entry name" value="ABC_TM1F"/>
    <property type="match status" value="2"/>
</dbReference>
<evidence type="ECO:0000256" key="2">
    <source>
        <dbReference type="ARBA" id="ARBA00022448"/>
    </source>
</evidence>
<protein>
    <submittedName>
        <fullName evidence="11">Multidrug resistance-associated protein 1</fullName>
    </submittedName>
</protein>
<feature type="transmembrane region" description="Helical" evidence="8">
    <location>
        <begin position="120"/>
        <end position="140"/>
    </location>
</feature>
<name>A0A8H3N641_9EURO</name>
<keyword evidence="4" id="KW-0547">Nucleotide-binding</keyword>
<dbReference type="Gene3D" id="1.20.1560.10">
    <property type="entry name" value="ABC transporter type 1, transmembrane domain"/>
    <property type="match status" value="2"/>
</dbReference>
<sequence>MAKSQDVPGDYAHPRWYRWLNPLQWGRIPPIPDARTVTKEYEAGFWSQLVFHWMGEHMSTGYHRSLEYNDIWLVHPKRATESLASRLMESLSLRVSQNESNPLHWAIYDTFRRDIWSSGLLRLVSDLFLVFAPFTLRYLISFVQSSYPALAGGGSSSNVGIGIGLLVGIMVMQVLQSLTNSHYQYRAMLMGAQARSALVSLIFAKALKLSNRAKAGFQDTNSSEKDGIEGSTRVADGGWPDGRIISLMSNDTERIFQASKVIHLVWTSPIAIILTMVLLLINLTSSALPGIAVLVLGLAGVTRAVRTLNNRRDNINSVSDERMNLTQEILQGIRFVKYFAWEQAFDKRLREIRAREIHSLQVLLVIRSALGAVSMAIPIFSNMLAYITYSLTGHSLDAAIIFSSLALFNCLRNPLNWLPIAIGQSADAWSSMRRIEKFLLAEEFQDQVLLDEQMHAAIEMRDASFTWERTTESQNEVPFKLEHVTFQAEREELIAVVGAVGSGKTSLLSALASEMRNTAGVVRQGASRAYCPQHAWIQNASVRDNILFGKEFDPDWYHRVVDACALYPDFRELPAGDSTEIGERGINLSGGQKQRINLARAIYSRSDIVLLDDPMSAVDAHVGEHIFQHALCGLLQGRCRILATHHLHLLSRCDRIVWLHEGRILAQGTYEYLVRKNAHFGAFIERYSRDQSNDHQRGIGEQDQNEGAFQNAQLSSSQTYEGGALMTTETKAVKSVPWGVYVAYVRASGSLFNAAWLIVLLLAFRAANIMTSLWLSYWSEDAYHLNRGQYVGVYACLGLLQGLLLFTFSVLTSIFGTTASKHMSTVAMWRILRSPLSFFDTTPLGRITRRFTHDINLMDNNLTDPLRMYLVVLSMIIGVFVLTIAYFYYFAVAIAPLAIMLLAWTAYYRASARELKRHESLLGSTMYARFTEALVGVPSIRAYGLQRQFEKTLVNAIDNMNSALFLTFANERWLSVRLDGIGNTLVLVTGILVIIERDRIAPSISGLILSYSLSIVQLIQFTVRQFADVEAAMNATERVQEYSDLPTEAPLRLGRVPDSWPMEGSISFENVSMVYRPGLPPALKSFTLSVAGGEKIGIVGRTGAGKSSIMVALFRLVELQEGRITVDGVDISTLGLHELRSKVTIIPQDPMLLKGTVRTNLDPFGEHADSALWDALRTSNLAAVPPHSRAMAGNELGDVARSHITLDSPVSEEGRNLSLGQRQLLALARALVRSSRIVVVDEGTSSVDVETDAKVQSIISSGLGGRTILSIAHRLRTVLMYDRICVMEKGTIVELGAPRVLWDQRGIFWGMCEQSGIKDIDFSSH</sequence>
<feature type="transmembrane region" description="Helical" evidence="8">
    <location>
        <begin position="261"/>
        <end position="281"/>
    </location>
</feature>
<dbReference type="CDD" id="cd18597">
    <property type="entry name" value="ABC_6TM_YOR1_D1_like"/>
    <property type="match status" value="1"/>
</dbReference>
<evidence type="ECO:0000256" key="6">
    <source>
        <dbReference type="ARBA" id="ARBA00022989"/>
    </source>
</evidence>
<dbReference type="Pfam" id="PF00664">
    <property type="entry name" value="ABC_membrane"/>
    <property type="match status" value="2"/>
</dbReference>
<feature type="transmembrane region" description="Helical" evidence="8">
    <location>
        <begin position="357"/>
        <end position="380"/>
    </location>
</feature>
<dbReference type="FunFam" id="1.20.1560.10:FF:000010">
    <property type="entry name" value="Multidrug resistance-associated ABC transporter"/>
    <property type="match status" value="1"/>
</dbReference>
<proteinExistence type="predicted"/>
<dbReference type="FunFam" id="3.40.50.300:FF:000997">
    <property type="entry name" value="Multidrug resistance-associated protein 1"/>
    <property type="match status" value="1"/>
</dbReference>
<keyword evidence="2" id="KW-0813">Transport</keyword>
<dbReference type="GO" id="GO:0016020">
    <property type="term" value="C:membrane"/>
    <property type="evidence" value="ECO:0007669"/>
    <property type="project" value="UniProtKB-SubCell"/>
</dbReference>
<dbReference type="SUPFAM" id="SSF90123">
    <property type="entry name" value="ABC transporter transmembrane region"/>
    <property type="match status" value="2"/>
</dbReference>
<dbReference type="InterPro" id="IPR017871">
    <property type="entry name" value="ABC_transporter-like_CS"/>
</dbReference>
<dbReference type="GO" id="GO:0005524">
    <property type="term" value="F:ATP binding"/>
    <property type="evidence" value="ECO:0007669"/>
    <property type="project" value="UniProtKB-KW"/>
</dbReference>
<dbReference type="Pfam" id="PF00005">
    <property type="entry name" value="ABC_tran"/>
    <property type="match status" value="2"/>
</dbReference>
<dbReference type="SUPFAM" id="SSF52540">
    <property type="entry name" value="P-loop containing nucleoside triphosphate hydrolases"/>
    <property type="match status" value="2"/>
</dbReference>
<evidence type="ECO:0000259" key="10">
    <source>
        <dbReference type="PROSITE" id="PS50929"/>
    </source>
</evidence>
<dbReference type="FunFam" id="3.40.50.300:FF:000565">
    <property type="entry name" value="ABC bile acid transporter"/>
    <property type="match status" value="1"/>
</dbReference>
<dbReference type="PANTHER" id="PTHR24223">
    <property type="entry name" value="ATP-BINDING CASSETTE SUB-FAMILY C"/>
    <property type="match status" value="1"/>
</dbReference>
<feature type="transmembrane region" description="Helical" evidence="8">
    <location>
        <begin position="754"/>
        <end position="778"/>
    </location>
</feature>
<feature type="domain" description="ABC transmembrane type-1" evidence="10">
    <location>
        <begin position="755"/>
        <end position="1031"/>
    </location>
</feature>
<feature type="transmembrane region" description="Helical" evidence="8">
    <location>
        <begin position="160"/>
        <end position="178"/>
    </location>
</feature>
<dbReference type="PROSITE" id="PS50893">
    <property type="entry name" value="ABC_TRANSPORTER_2"/>
    <property type="match status" value="2"/>
</dbReference>
<dbReference type="InterPro" id="IPR036640">
    <property type="entry name" value="ABC1_TM_sf"/>
</dbReference>
<evidence type="ECO:0000313" key="12">
    <source>
        <dbReference type="Proteomes" id="UP000465221"/>
    </source>
</evidence>
<keyword evidence="6 8" id="KW-1133">Transmembrane helix</keyword>
<feature type="domain" description="ABC transmembrane type-1" evidence="10">
    <location>
        <begin position="118"/>
        <end position="427"/>
    </location>
</feature>
<dbReference type="SMART" id="SM00382">
    <property type="entry name" value="AAA"/>
    <property type="match status" value="2"/>
</dbReference>
<gene>
    <name evidence="11" type="ORF">IFM46972_01459</name>
</gene>
<dbReference type="PROSITE" id="PS00211">
    <property type="entry name" value="ABC_TRANSPORTER_1"/>
    <property type="match status" value="2"/>
</dbReference>
<comment type="caution">
    <text evidence="11">The sequence shown here is derived from an EMBL/GenBank/DDBJ whole genome shotgun (WGS) entry which is preliminary data.</text>
</comment>
<dbReference type="InterPro" id="IPR011527">
    <property type="entry name" value="ABC1_TM_dom"/>
</dbReference>
<dbReference type="PANTHER" id="PTHR24223:SF464">
    <property type="entry name" value="ABC-TYPE TRANSPORTER CICA"/>
    <property type="match status" value="1"/>
</dbReference>
<feature type="transmembrane region" description="Helical" evidence="8">
    <location>
        <begin position="893"/>
        <end position="910"/>
    </location>
</feature>
<dbReference type="Gene3D" id="3.40.50.300">
    <property type="entry name" value="P-loop containing nucleotide triphosphate hydrolases"/>
    <property type="match status" value="2"/>
</dbReference>
<evidence type="ECO:0000256" key="5">
    <source>
        <dbReference type="ARBA" id="ARBA00022840"/>
    </source>
</evidence>
<dbReference type="CDD" id="cd18606">
    <property type="entry name" value="ABC_6TM_YOR1_D2_like"/>
    <property type="match status" value="1"/>
</dbReference>
<feature type="transmembrane region" description="Helical" evidence="8">
    <location>
        <begin position="287"/>
        <end position="305"/>
    </location>
</feature>
<feature type="transmembrane region" description="Helical" evidence="8">
    <location>
        <begin position="790"/>
        <end position="815"/>
    </location>
</feature>
<evidence type="ECO:0000256" key="7">
    <source>
        <dbReference type="ARBA" id="ARBA00023136"/>
    </source>
</evidence>
<feature type="domain" description="ABC transporter" evidence="9">
    <location>
        <begin position="1066"/>
        <end position="1314"/>
    </location>
</feature>
<dbReference type="CDD" id="cd03244">
    <property type="entry name" value="ABCC_MRP_domain2"/>
    <property type="match status" value="1"/>
</dbReference>
<evidence type="ECO:0000256" key="8">
    <source>
        <dbReference type="SAM" id="Phobius"/>
    </source>
</evidence>
<keyword evidence="5" id="KW-0067">ATP-binding</keyword>
<evidence type="ECO:0000259" key="9">
    <source>
        <dbReference type="PROSITE" id="PS50893"/>
    </source>
</evidence>
<keyword evidence="3 8" id="KW-0812">Transmembrane</keyword>
<dbReference type="EMBL" id="BLKC01000007">
    <property type="protein sequence ID" value="GFF25578.1"/>
    <property type="molecule type" value="Genomic_DNA"/>
</dbReference>
<feature type="transmembrane region" description="Helical" evidence="8">
    <location>
        <begin position="868"/>
        <end position="887"/>
    </location>
</feature>